<evidence type="ECO:0000313" key="2">
    <source>
        <dbReference type="Proteomes" id="UP000029843"/>
    </source>
</evidence>
<dbReference type="AlphaFoldDB" id="A0A099K8G4"/>
<reference evidence="1 2" key="1">
    <citation type="submission" date="2014-08" db="EMBL/GenBank/DDBJ databases">
        <title>Genomic and Phenotypic Diversity of Colwellia psychrerythraea strains from Disparate Marine Basins.</title>
        <authorList>
            <person name="Techtmann S.M."/>
            <person name="Stelling S.C."/>
            <person name="Utturkar S.M."/>
            <person name="Alshibli N."/>
            <person name="Harris A."/>
            <person name="Brown S.D."/>
            <person name="Hazen T.C."/>
        </authorList>
    </citation>
    <scope>NUCLEOTIDE SEQUENCE [LARGE SCALE GENOMIC DNA]</scope>
    <source>
        <strain evidence="1 2">ND2E</strain>
    </source>
</reference>
<protein>
    <submittedName>
        <fullName evidence="1">Uncharacterized protein</fullName>
    </submittedName>
</protein>
<dbReference type="EMBL" id="JQED01000057">
    <property type="protein sequence ID" value="KGJ86387.1"/>
    <property type="molecule type" value="Genomic_DNA"/>
</dbReference>
<organism evidence="1 2">
    <name type="scientific">Colwellia psychrerythraea</name>
    <name type="common">Vibrio psychroerythus</name>
    <dbReference type="NCBI Taxonomy" id="28229"/>
    <lineage>
        <taxon>Bacteria</taxon>
        <taxon>Pseudomonadati</taxon>
        <taxon>Pseudomonadota</taxon>
        <taxon>Gammaproteobacteria</taxon>
        <taxon>Alteromonadales</taxon>
        <taxon>Colwelliaceae</taxon>
        <taxon>Colwellia</taxon>
    </lineage>
</organism>
<proteinExistence type="predicted"/>
<dbReference type="PATRIC" id="fig|28229.4.peg.4448"/>
<accession>A0A099K8G4</accession>
<name>A0A099K8G4_COLPS</name>
<comment type="caution">
    <text evidence="1">The sequence shown here is derived from an EMBL/GenBank/DDBJ whole genome shotgun (WGS) entry which is preliminary data.</text>
</comment>
<gene>
    <name evidence="1" type="ORF">ND2E_0953</name>
</gene>
<dbReference type="Proteomes" id="UP000029843">
    <property type="component" value="Unassembled WGS sequence"/>
</dbReference>
<evidence type="ECO:0000313" key="1">
    <source>
        <dbReference type="EMBL" id="KGJ86387.1"/>
    </source>
</evidence>
<sequence>MHSELDRNILGNPDWERSFDERLTEYGEWDSKLFWLLHLERLNIAKQQNTALPFERNLVYSLLKLQQKVLTLISAHFTKNDVFEIRNITTDKLYEFKERFEMAILGAISGVVLLESSFDLANPLVKNAVGCVSCLNYFSQQYFAHQRGRYVNFNL</sequence>